<dbReference type="eggNOG" id="KOG2240">
    <property type="taxonomic scope" value="Eukaryota"/>
</dbReference>
<dbReference type="RefSeq" id="XP_002676499.1">
    <property type="nucleotide sequence ID" value="XM_002676453.1"/>
</dbReference>
<dbReference type="PROSITE" id="PS51151">
    <property type="entry name" value="NAC_AB"/>
    <property type="match status" value="1"/>
</dbReference>
<keyword evidence="2" id="KW-0804">Transcription</keyword>
<dbReference type="SMART" id="SM01407">
    <property type="entry name" value="NAC"/>
    <property type="match status" value="1"/>
</dbReference>
<evidence type="ECO:0000256" key="3">
    <source>
        <dbReference type="SAM" id="MobiDB-lite"/>
    </source>
</evidence>
<gene>
    <name evidence="5" type="ORF">NAEGRDRAFT_58176</name>
</gene>
<protein>
    <recommendedName>
        <fullName evidence="2">Nascent polypeptide-associated complex subunit beta</fullName>
    </recommendedName>
</protein>
<dbReference type="InterPro" id="IPR038187">
    <property type="entry name" value="NAC_A/B_dom_sf"/>
</dbReference>
<dbReference type="Gene3D" id="2.20.70.30">
    <property type="entry name" value="Nascent polypeptide-associated complex domain"/>
    <property type="match status" value="1"/>
</dbReference>
<dbReference type="AlphaFoldDB" id="D2VH88"/>
<keyword evidence="6" id="KW-1185">Reference proteome</keyword>
<comment type="similarity">
    <text evidence="1 2">Belongs to the NAC-beta family.</text>
</comment>
<evidence type="ECO:0000256" key="1">
    <source>
        <dbReference type="ARBA" id="ARBA00005296"/>
    </source>
</evidence>
<feature type="region of interest" description="Disordered" evidence="3">
    <location>
        <begin position="1"/>
        <end position="23"/>
    </location>
</feature>
<sequence>MSAVEQQSTQQQESTKKTGKDKYKFEVNQAKLAQLKKMSKDVVIAGGMRRKHKVVKASSQNESKIRNIVNKWRMTTIPEVMEVSMVMEDNTITTLTQPKVEAAVHSNSFVIAGKYQRMTYEEYFPTMLKQLSNNLDPNQLQQLLAGLSQKEEKTAATQEELPVVESFETVQ</sequence>
<dbReference type="VEuPathDB" id="AmoebaDB:NAEGRDRAFT_58176"/>
<evidence type="ECO:0000256" key="2">
    <source>
        <dbReference type="RuleBase" id="RU361272"/>
    </source>
</evidence>
<dbReference type="OMA" id="NIVNKWR"/>
<dbReference type="Pfam" id="PF01849">
    <property type="entry name" value="NAC"/>
    <property type="match status" value="1"/>
</dbReference>
<reference evidence="5 6" key="1">
    <citation type="journal article" date="2010" name="Cell">
        <title>The genome of Naegleria gruberi illuminates early eukaryotic versatility.</title>
        <authorList>
            <person name="Fritz-Laylin L.K."/>
            <person name="Prochnik S.E."/>
            <person name="Ginger M.L."/>
            <person name="Dacks J.B."/>
            <person name="Carpenter M.L."/>
            <person name="Field M.C."/>
            <person name="Kuo A."/>
            <person name="Paredez A."/>
            <person name="Chapman J."/>
            <person name="Pham J."/>
            <person name="Shu S."/>
            <person name="Neupane R."/>
            <person name="Cipriano M."/>
            <person name="Mancuso J."/>
            <person name="Tu H."/>
            <person name="Salamov A."/>
            <person name="Lindquist E."/>
            <person name="Shapiro H."/>
            <person name="Lucas S."/>
            <person name="Grigoriev I.V."/>
            <person name="Cande W.Z."/>
            <person name="Fulton C."/>
            <person name="Rokhsar D.S."/>
            <person name="Dawson S.C."/>
        </authorList>
    </citation>
    <scope>NUCLEOTIDE SEQUENCE [LARGE SCALE GENOMIC DNA]</scope>
    <source>
        <strain evidence="5 6">NEG-M</strain>
    </source>
</reference>
<dbReference type="InParanoid" id="D2VH88"/>
<dbReference type="GeneID" id="8850070"/>
<feature type="compositionally biased region" description="Basic and acidic residues" evidence="3">
    <location>
        <begin position="14"/>
        <end position="23"/>
    </location>
</feature>
<evidence type="ECO:0000313" key="5">
    <source>
        <dbReference type="EMBL" id="EFC43755.1"/>
    </source>
</evidence>
<name>D2VH88_NAEGR</name>
<dbReference type="EMBL" id="GG738871">
    <property type="protein sequence ID" value="EFC43755.1"/>
    <property type="molecule type" value="Genomic_DNA"/>
</dbReference>
<dbReference type="Proteomes" id="UP000006671">
    <property type="component" value="Unassembled WGS sequence"/>
</dbReference>
<proteinExistence type="inferred from homology"/>
<organism evidence="6">
    <name type="scientific">Naegleria gruberi</name>
    <name type="common">Amoeba</name>
    <dbReference type="NCBI Taxonomy" id="5762"/>
    <lineage>
        <taxon>Eukaryota</taxon>
        <taxon>Discoba</taxon>
        <taxon>Heterolobosea</taxon>
        <taxon>Tetramitia</taxon>
        <taxon>Eutetramitia</taxon>
        <taxon>Vahlkampfiidae</taxon>
        <taxon>Naegleria</taxon>
    </lineage>
</organism>
<evidence type="ECO:0000259" key="4">
    <source>
        <dbReference type="PROSITE" id="PS51151"/>
    </source>
</evidence>
<dbReference type="InterPro" id="IPR002715">
    <property type="entry name" value="Nas_poly-pep-assoc_cplx_dom"/>
</dbReference>
<comment type="subunit">
    <text evidence="2">Part of the nascent polypeptide-associated complex (NAC).</text>
</comment>
<evidence type="ECO:0000313" key="6">
    <source>
        <dbReference type="Proteomes" id="UP000006671"/>
    </source>
</evidence>
<dbReference type="STRING" id="5762.D2VH88"/>
<dbReference type="PANTHER" id="PTHR10351">
    <property type="entry name" value="TRANSCRIPTION FACTOR BTF3 FAMILY MEMBER"/>
    <property type="match status" value="1"/>
</dbReference>
<accession>D2VH88</accession>
<dbReference type="OrthoDB" id="8033832at2759"/>
<dbReference type="KEGG" id="ngr:NAEGRDRAFT_58176"/>
<dbReference type="InterPro" id="IPR039370">
    <property type="entry name" value="BTF3"/>
</dbReference>
<keyword evidence="2" id="KW-0805">Transcription regulation</keyword>
<feature type="compositionally biased region" description="Low complexity" evidence="3">
    <location>
        <begin position="1"/>
        <end position="13"/>
    </location>
</feature>
<feature type="domain" description="NAC-A/B" evidence="4">
    <location>
        <begin position="59"/>
        <end position="124"/>
    </location>
</feature>